<organism evidence="6 7">
    <name type="scientific">Anisodus acutangulus</name>
    <dbReference type="NCBI Taxonomy" id="402998"/>
    <lineage>
        <taxon>Eukaryota</taxon>
        <taxon>Viridiplantae</taxon>
        <taxon>Streptophyta</taxon>
        <taxon>Embryophyta</taxon>
        <taxon>Tracheophyta</taxon>
        <taxon>Spermatophyta</taxon>
        <taxon>Magnoliopsida</taxon>
        <taxon>eudicotyledons</taxon>
        <taxon>Gunneridae</taxon>
        <taxon>Pentapetalae</taxon>
        <taxon>asterids</taxon>
        <taxon>lamiids</taxon>
        <taxon>Solanales</taxon>
        <taxon>Solanaceae</taxon>
        <taxon>Solanoideae</taxon>
        <taxon>Hyoscyameae</taxon>
        <taxon>Anisodus</taxon>
    </lineage>
</organism>
<protein>
    <recommendedName>
        <fullName evidence="5">Telomeric single stranded DNA binding POT1/Cdc13 domain-containing protein</fullName>
    </recommendedName>
</protein>
<dbReference type="PANTHER" id="PTHR14513">
    <property type="entry name" value="PROTECTION OF TELOMERES 1"/>
    <property type="match status" value="1"/>
</dbReference>
<dbReference type="SMART" id="SM00976">
    <property type="entry name" value="Telo_bind"/>
    <property type="match status" value="1"/>
</dbReference>
<dbReference type="InterPro" id="IPR012340">
    <property type="entry name" value="NA-bd_OB-fold"/>
</dbReference>
<keyword evidence="2" id="KW-0158">Chromosome</keyword>
<dbReference type="GO" id="GO:0032210">
    <property type="term" value="P:regulation of telomere maintenance via telomerase"/>
    <property type="evidence" value="ECO:0007669"/>
    <property type="project" value="TreeGrafter"/>
</dbReference>
<evidence type="ECO:0000259" key="5">
    <source>
        <dbReference type="SMART" id="SM00976"/>
    </source>
</evidence>
<dbReference type="Gene3D" id="2.40.50.140">
    <property type="entry name" value="Nucleic acid-binding proteins"/>
    <property type="match status" value="2"/>
</dbReference>
<dbReference type="SUPFAM" id="SSF50249">
    <property type="entry name" value="Nucleic acid-binding proteins"/>
    <property type="match status" value="2"/>
</dbReference>
<dbReference type="GO" id="GO:0000783">
    <property type="term" value="C:nuclear telomere cap complex"/>
    <property type="evidence" value="ECO:0007669"/>
    <property type="project" value="TreeGrafter"/>
</dbReference>
<gene>
    <name evidence="6" type="ORF">K7X08_001628</name>
</gene>
<reference evidence="7" key="1">
    <citation type="journal article" date="2023" name="Proc. Natl. Acad. Sci. U.S.A.">
        <title>Genomic and structural basis for evolution of tropane alkaloid biosynthesis.</title>
        <authorList>
            <person name="Wanga Y.-J."/>
            <person name="Taina T."/>
            <person name="Yua J.-Y."/>
            <person name="Lia J."/>
            <person name="Xua B."/>
            <person name="Chenc J."/>
            <person name="D'Auriad J.C."/>
            <person name="Huanga J.-P."/>
            <person name="Huanga S.-X."/>
        </authorList>
    </citation>
    <scope>NUCLEOTIDE SEQUENCE [LARGE SCALE GENOMIC DNA]</scope>
    <source>
        <strain evidence="7">cv. KIB-2019</strain>
    </source>
</reference>
<evidence type="ECO:0000256" key="2">
    <source>
        <dbReference type="ARBA" id="ARBA00022454"/>
    </source>
</evidence>
<evidence type="ECO:0000313" key="7">
    <source>
        <dbReference type="Proteomes" id="UP001152561"/>
    </source>
</evidence>
<dbReference type="AlphaFoldDB" id="A0A9Q1LMV5"/>
<dbReference type="EMBL" id="JAJAGQ010000015">
    <property type="protein sequence ID" value="KAJ8540812.1"/>
    <property type="molecule type" value="Genomic_DNA"/>
</dbReference>
<dbReference type="PANTHER" id="PTHR14513:SF0">
    <property type="entry name" value="PROTECTION OF TELOMERES PROTEIN 1"/>
    <property type="match status" value="1"/>
</dbReference>
<dbReference type="GO" id="GO:0098505">
    <property type="term" value="F:G-rich strand telomeric DNA binding"/>
    <property type="evidence" value="ECO:0007669"/>
    <property type="project" value="TreeGrafter"/>
</dbReference>
<keyword evidence="7" id="KW-1185">Reference proteome</keyword>
<evidence type="ECO:0000256" key="1">
    <source>
        <dbReference type="ARBA" id="ARBA00004574"/>
    </source>
</evidence>
<dbReference type="CDD" id="cd04497">
    <property type="entry name" value="hPOT1_OB1_like"/>
    <property type="match status" value="1"/>
</dbReference>
<evidence type="ECO:0000256" key="4">
    <source>
        <dbReference type="ARBA" id="ARBA00023125"/>
    </source>
</evidence>
<feature type="domain" description="Telomeric single stranded DNA binding POT1/Cdc13" evidence="5">
    <location>
        <begin position="9"/>
        <end position="144"/>
    </location>
</feature>
<keyword evidence="4" id="KW-0238">DNA-binding</keyword>
<evidence type="ECO:0000313" key="6">
    <source>
        <dbReference type="EMBL" id="KAJ8540812.1"/>
    </source>
</evidence>
<dbReference type="InterPro" id="IPR011564">
    <property type="entry name" value="Telomer_end-bd_POT1/Cdc13"/>
</dbReference>
<comment type="subcellular location">
    <subcellularLocation>
        <location evidence="1">Chromosome</location>
        <location evidence="1">Telomere</location>
    </subcellularLocation>
</comment>
<dbReference type="InterPro" id="IPR028389">
    <property type="entry name" value="POT1"/>
</dbReference>
<dbReference type="GO" id="GO:0016233">
    <property type="term" value="P:telomere capping"/>
    <property type="evidence" value="ECO:0007669"/>
    <property type="project" value="TreeGrafter"/>
</dbReference>
<dbReference type="OrthoDB" id="2186770at2759"/>
<evidence type="ECO:0000256" key="3">
    <source>
        <dbReference type="ARBA" id="ARBA00022895"/>
    </source>
</evidence>
<comment type="caution">
    <text evidence="6">The sequence shown here is derived from an EMBL/GenBank/DDBJ whole genome shotgun (WGS) entry which is preliminary data.</text>
</comment>
<sequence length="463" mass="52772">MSKRRRDEYTSIAEALSLINHKVNLIGVVLQTGFPKKSKGTDFFCLVKVIDESYQSGGLSVNIFAETMDKLPVVLNGGDIILLSHVVMKVHESVIYAVFNKKFSTFALFDGKLSTSFLPYQCHSIYLAKEQDKKFILGLRIWLVDHPTATDSSDFQSLKDIREGGGFNLLCKILRVWEVREDEWILLVWDGTDTPPVAINAKLDDEEDNPLPLESVSVCLPRDILCNLPSLGTVLTVTLDCGNEKLGVNVLGTSRWVKFDNLRCQLHASLWHASLLPTTRFCYLRDEDHIVLQRTREHKERSKSKWGWMPLSSLPWPTDVTVTDHPDVPFVSLMRALANPRVVGKFRCVIRVVASIPWNVEEYRSPRGTYRIRLTLEDPTARIHAYLYAEDAEHFFGGYPSLDVLKRKWNLLLGISESDGDSEMNETSRNPPWIICCLFSYTIDKNDIWGGRNFRIFATRLMG</sequence>
<dbReference type="Pfam" id="PF25507">
    <property type="entry name" value="OB_POT1A"/>
    <property type="match status" value="1"/>
</dbReference>
<dbReference type="Proteomes" id="UP001152561">
    <property type="component" value="Unassembled WGS sequence"/>
</dbReference>
<proteinExistence type="predicted"/>
<dbReference type="Pfam" id="PF02765">
    <property type="entry name" value="POT1"/>
    <property type="match status" value="1"/>
</dbReference>
<dbReference type="InterPro" id="IPR057620">
    <property type="entry name" value="POT1A/B-like_OB"/>
</dbReference>
<keyword evidence="3" id="KW-0779">Telomere</keyword>
<dbReference type="GO" id="GO:0010521">
    <property type="term" value="F:telomerase inhibitor activity"/>
    <property type="evidence" value="ECO:0007669"/>
    <property type="project" value="TreeGrafter"/>
</dbReference>
<name>A0A9Q1LMV5_9SOLA</name>
<accession>A0A9Q1LMV5</accession>